<reference evidence="3" key="1">
    <citation type="submission" date="2016-10" db="EMBL/GenBank/DDBJ databases">
        <authorList>
            <person name="Varghese N."/>
            <person name="Submissions S."/>
        </authorList>
    </citation>
    <scope>NUCLEOTIDE SEQUENCE [LARGE SCALE GENOMIC DNA]</scope>
    <source>
        <strain evidence="3">S9</strain>
    </source>
</reference>
<name>A0A1H9QH48_9BACI</name>
<dbReference type="RefSeq" id="WP_093047555.1">
    <property type="nucleotide sequence ID" value="NZ_FOGT01000002.1"/>
</dbReference>
<dbReference type="Gene3D" id="3.30.1330.30">
    <property type="match status" value="1"/>
</dbReference>
<accession>A0A1H9QH48</accession>
<dbReference type="Proteomes" id="UP000198571">
    <property type="component" value="Unassembled WGS sequence"/>
</dbReference>
<dbReference type="InterPro" id="IPR029064">
    <property type="entry name" value="Ribosomal_eL30-like_sf"/>
</dbReference>
<gene>
    <name evidence="2" type="ORF">SAMN05518684_102225</name>
</gene>
<organism evidence="2 3">
    <name type="scientific">Salipaludibacillus aurantiacus</name>
    <dbReference type="NCBI Taxonomy" id="1601833"/>
    <lineage>
        <taxon>Bacteria</taxon>
        <taxon>Bacillati</taxon>
        <taxon>Bacillota</taxon>
        <taxon>Bacilli</taxon>
        <taxon>Bacillales</taxon>
        <taxon>Bacillaceae</taxon>
    </lineage>
</organism>
<keyword evidence="2" id="KW-0689">Ribosomal protein</keyword>
<sequence>MSDKGWRQLLGLMQRAGKLVTGEELVVKSIQNKKVHLVIVASDASNNTTKKITDKCTYYNIPYIIFENRFAIGQAIGKAERVAIAVQDKGFANKFRSMIE</sequence>
<proteinExistence type="predicted"/>
<evidence type="ECO:0000313" key="2">
    <source>
        <dbReference type="EMBL" id="SER59758.1"/>
    </source>
</evidence>
<protein>
    <submittedName>
        <fullName evidence="2">Ribosomal protein L7Ae</fullName>
    </submittedName>
</protein>
<dbReference type="SUPFAM" id="SSF55315">
    <property type="entry name" value="L30e-like"/>
    <property type="match status" value="1"/>
</dbReference>
<dbReference type="NCBIfam" id="NF005825">
    <property type="entry name" value="PRK07714.1"/>
    <property type="match status" value="1"/>
</dbReference>
<dbReference type="GO" id="GO:0005840">
    <property type="term" value="C:ribosome"/>
    <property type="evidence" value="ECO:0007669"/>
    <property type="project" value="UniProtKB-KW"/>
</dbReference>
<dbReference type="STRING" id="1601833.SAMN05518684_102225"/>
<evidence type="ECO:0000259" key="1">
    <source>
        <dbReference type="Pfam" id="PF01248"/>
    </source>
</evidence>
<keyword evidence="3" id="KW-1185">Reference proteome</keyword>
<dbReference type="InterPro" id="IPR004038">
    <property type="entry name" value="Ribosomal_eL8/eL30/eS12/Gad45"/>
</dbReference>
<dbReference type="EMBL" id="FOGT01000002">
    <property type="protein sequence ID" value="SER59758.1"/>
    <property type="molecule type" value="Genomic_DNA"/>
</dbReference>
<evidence type="ECO:0000313" key="3">
    <source>
        <dbReference type="Proteomes" id="UP000198571"/>
    </source>
</evidence>
<feature type="domain" description="Ribosomal protein eL8/eL30/eS12/Gadd45" evidence="1">
    <location>
        <begin position="6"/>
        <end position="94"/>
    </location>
</feature>
<dbReference type="OrthoDB" id="9794863at2"/>
<dbReference type="AlphaFoldDB" id="A0A1H9QH48"/>
<keyword evidence="2" id="KW-0687">Ribonucleoprotein</keyword>
<dbReference type="Pfam" id="PF01248">
    <property type="entry name" value="Ribosomal_L7Ae"/>
    <property type="match status" value="1"/>
</dbReference>